<evidence type="ECO:0000313" key="3">
    <source>
        <dbReference type="Proteomes" id="UP001642409"/>
    </source>
</evidence>
<keyword evidence="1" id="KW-0472">Membrane</keyword>
<reference evidence="2 3" key="1">
    <citation type="submission" date="2024-07" db="EMBL/GenBank/DDBJ databases">
        <authorList>
            <person name="Akdeniz Z."/>
        </authorList>
    </citation>
    <scope>NUCLEOTIDE SEQUENCE [LARGE SCALE GENOMIC DNA]</scope>
</reference>
<feature type="transmembrane region" description="Helical" evidence="1">
    <location>
        <begin position="93"/>
        <end position="111"/>
    </location>
</feature>
<protein>
    <submittedName>
        <fullName evidence="2">Hypothetical_protein</fullName>
    </submittedName>
</protein>
<keyword evidence="1" id="KW-0812">Transmembrane</keyword>
<organism evidence="2 3">
    <name type="scientific">Hexamita inflata</name>
    <dbReference type="NCBI Taxonomy" id="28002"/>
    <lineage>
        <taxon>Eukaryota</taxon>
        <taxon>Metamonada</taxon>
        <taxon>Diplomonadida</taxon>
        <taxon>Hexamitidae</taxon>
        <taxon>Hexamitinae</taxon>
        <taxon>Hexamita</taxon>
    </lineage>
</organism>
<keyword evidence="3" id="KW-1185">Reference proteome</keyword>
<gene>
    <name evidence="2" type="ORF">HINF_LOCUS47</name>
</gene>
<dbReference type="EMBL" id="CAXDID020000001">
    <property type="protein sequence ID" value="CAL5970107.1"/>
    <property type="molecule type" value="Genomic_DNA"/>
</dbReference>
<evidence type="ECO:0000313" key="2">
    <source>
        <dbReference type="EMBL" id="CAL5970107.1"/>
    </source>
</evidence>
<evidence type="ECO:0000256" key="1">
    <source>
        <dbReference type="SAM" id="Phobius"/>
    </source>
</evidence>
<sequence length="178" mass="21159">MRYFKCVSEGKAYTKRKYHEDFRNGRRGMRQNLLKEMICKLHMNDNGFISTISMWKQFHKTVFVINFRNWIPELVFEQDLHLGHFFLLGYSKITSIYLFIAFGCIVGLLLLSESCYQNPGTVQCKLFALFSFSRKSWLKPENWSSLKINPGFQQPYQKLLSCKLQFIIYSYFSNLLLL</sequence>
<dbReference type="Proteomes" id="UP001642409">
    <property type="component" value="Unassembled WGS sequence"/>
</dbReference>
<keyword evidence="1" id="KW-1133">Transmembrane helix</keyword>
<comment type="caution">
    <text evidence="2">The sequence shown here is derived from an EMBL/GenBank/DDBJ whole genome shotgun (WGS) entry which is preliminary data.</text>
</comment>
<proteinExistence type="predicted"/>
<accession>A0ABP1GD91</accession>
<name>A0ABP1GD91_9EUKA</name>